<evidence type="ECO:0000313" key="4">
    <source>
        <dbReference type="Proteomes" id="UP000297527"/>
    </source>
</evidence>
<dbReference type="Pfam" id="PF02230">
    <property type="entry name" value="Abhydrolase_2"/>
    <property type="match status" value="1"/>
</dbReference>
<comment type="similarity">
    <text evidence="1">Belongs to the AB hydrolase superfamily. AB hydrolase 2 family.</text>
</comment>
<organism evidence="3 4">
    <name type="scientific">Botryotinia convoluta</name>
    <dbReference type="NCBI Taxonomy" id="54673"/>
    <lineage>
        <taxon>Eukaryota</taxon>
        <taxon>Fungi</taxon>
        <taxon>Dikarya</taxon>
        <taxon>Ascomycota</taxon>
        <taxon>Pezizomycotina</taxon>
        <taxon>Leotiomycetes</taxon>
        <taxon>Helotiales</taxon>
        <taxon>Sclerotiniaceae</taxon>
        <taxon>Botryotinia</taxon>
    </lineage>
</organism>
<dbReference type="Proteomes" id="UP000297527">
    <property type="component" value="Unassembled WGS sequence"/>
</dbReference>
<dbReference type="PANTHER" id="PTHR10655:SF63">
    <property type="entry name" value="PHOSPHOLIPASE_CARBOXYLESTERASE_THIOESTERASE DOMAIN-CONTAINING PROTEIN"/>
    <property type="match status" value="1"/>
</dbReference>
<sequence>MNDFHISDLHSITSVSSDDNDPLTSLETTIIALPSSRHIHTFISLHGRGDFGEYSTEDSLKVQSSANRNLAHVFPTARSRSSAAAEAEFGDPTMSEMVKESQSIIDIIEEEAKLVSMDRIILGGISQGCATSISIL</sequence>
<reference evidence="3 4" key="1">
    <citation type="submission" date="2017-12" db="EMBL/GenBank/DDBJ databases">
        <title>Comparative genomics of Botrytis spp.</title>
        <authorList>
            <person name="Valero-Jimenez C.A."/>
            <person name="Tapia P."/>
            <person name="Veloso J."/>
            <person name="Silva-Moreno E."/>
            <person name="Staats M."/>
            <person name="Valdes J.H."/>
            <person name="Van Kan J.A.L."/>
        </authorList>
    </citation>
    <scope>NUCLEOTIDE SEQUENCE [LARGE SCALE GENOMIC DNA]</scope>
    <source>
        <strain evidence="3 4">MUCL11595</strain>
    </source>
</reference>
<dbReference type="OrthoDB" id="2418081at2759"/>
<dbReference type="EMBL" id="PQXN01000107">
    <property type="protein sequence ID" value="TGO54432.1"/>
    <property type="molecule type" value="Genomic_DNA"/>
</dbReference>
<dbReference type="AlphaFoldDB" id="A0A4Z1I4N5"/>
<dbReference type="SUPFAM" id="SSF53474">
    <property type="entry name" value="alpha/beta-Hydrolases"/>
    <property type="match status" value="1"/>
</dbReference>
<comment type="caution">
    <text evidence="3">The sequence shown here is derived from an EMBL/GenBank/DDBJ whole genome shotgun (WGS) entry which is preliminary data.</text>
</comment>
<dbReference type="Gene3D" id="3.40.50.1820">
    <property type="entry name" value="alpha/beta hydrolase"/>
    <property type="match status" value="1"/>
</dbReference>
<protein>
    <recommendedName>
        <fullName evidence="2">Phospholipase/carboxylesterase/thioesterase domain-containing protein</fullName>
    </recommendedName>
</protein>
<dbReference type="GO" id="GO:0052689">
    <property type="term" value="F:carboxylic ester hydrolase activity"/>
    <property type="evidence" value="ECO:0007669"/>
    <property type="project" value="TreeGrafter"/>
</dbReference>
<name>A0A4Z1I4N5_9HELO</name>
<accession>A0A4Z1I4N5</accession>
<dbReference type="PANTHER" id="PTHR10655">
    <property type="entry name" value="LYSOPHOSPHOLIPASE-RELATED"/>
    <property type="match status" value="1"/>
</dbReference>
<dbReference type="InterPro" id="IPR050565">
    <property type="entry name" value="LYPA1-2/EST-like"/>
</dbReference>
<gene>
    <name evidence="3" type="ORF">BCON_0107g00200</name>
</gene>
<feature type="domain" description="Phospholipase/carboxylesterase/thioesterase" evidence="2">
    <location>
        <begin position="29"/>
        <end position="133"/>
    </location>
</feature>
<evidence type="ECO:0000259" key="2">
    <source>
        <dbReference type="Pfam" id="PF02230"/>
    </source>
</evidence>
<evidence type="ECO:0000313" key="3">
    <source>
        <dbReference type="EMBL" id="TGO54432.1"/>
    </source>
</evidence>
<dbReference type="GO" id="GO:0008474">
    <property type="term" value="F:palmitoyl-(protein) hydrolase activity"/>
    <property type="evidence" value="ECO:0007669"/>
    <property type="project" value="TreeGrafter"/>
</dbReference>
<keyword evidence="4" id="KW-1185">Reference proteome</keyword>
<evidence type="ECO:0000256" key="1">
    <source>
        <dbReference type="ARBA" id="ARBA00006499"/>
    </source>
</evidence>
<dbReference type="InterPro" id="IPR003140">
    <property type="entry name" value="PLipase/COase/thioEstase"/>
</dbReference>
<dbReference type="InterPro" id="IPR029058">
    <property type="entry name" value="AB_hydrolase_fold"/>
</dbReference>
<proteinExistence type="inferred from homology"/>
<dbReference type="GO" id="GO:0005737">
    <property type="term" value="C:cytoplasm"/>
    <property type="evidence" value="ECO:0007669"/>
    <property type="project" value="TreeGrafter"/>
</dbReference>